<dbReference type="Pfam" id="PF00240">
    <property type="entry name" value="ubiquitin"/>
    <property type="match status" value="1"/>
</dbReference>
<dbReference type="Pfam" id="PF13920">
    <property type="entry name" value="zf-C3HC4_3"/>
    <property type="match status" value="1"/>
</dbReference>
<organism evidence="5 6">
    <name type="scientific">Rhodofomes roseus</name>
    <dbReference type="NCBI Taxonomy" id="34475"/>
    <lineage>
        <taxon>Eukaryota</taxon>
        <taxon>Fungi</taxon>
        <taxon>Dikarya</taxon>
        <taxon>Basidiomycota</taxon>
        <taxon>Agaricomycotina</taxon>
        <taxon>Agaricomycetes</taxon>
        <taxon>Polyporales</taxon>
        <taxon>Rhodofomes</taxon>
    </lineage>
</organism>
<evidence type="ECO:0000313" key="6">
    <source>
        <dbReference type="Proteomes" id="UP000814176"/>
    </source>
</evidence>
<dbReference type="Gene3D" id="3.30.40.10">
    <property type="entry name" value="Zinc/RING finger domain, C3HC4 (zinc finger)"/>
    <property type="match status" value="1"/>
</dbReference>
<evidence type="ECO:0000256" key="1">
    <source>
        <dbReference type="ARBA" id="ARBA00022723"/>
    </source>
</evidence>
<accession>A0ABQ8JZ26</accession>
<dbReference type="PRINTS" id="PR00348">
    <property type="entry name" value="UBIQUITIN"/>
</dbReference>
<evidence type="ECO:0000256" key="3">
    <source>
        <dbReference type="ARBA" id="ARBA00022833"/>
    </source>
</evidence>
<dbReference type="PANTHER" id="PTHR10666">
    <property type="entry name" value="UBIQUITIN"/>
    <property type="match status" value="1"/>
</dbReference>
<dbReference type="SMART" id="SM00213">
    <property type="entry name" value="UBQ"/>
    <property type="match status" value="1"/>
</dbReference>
<name>A0ABQ8JZ26_9APHY</name>
<dbReference type="Gene3D" id="3.10.20.90">
    <property type="entry name" value="Phosphatidylinositol 3-kinase Catalytic Subunit, Chain A, domain 1"/>
    <property type="match status" value="1"/>
</dbReference>
<dbReference type="InterPro" id="IPR017907">
    <property type="entry name" value="Znf_RING_CS"/>
</dbReference>
<keyword evidence="1" id="KW-0479">Metal-binding</keyword>
<comment type="caution">
    <text evidence="5">The sequence shown here is derived from an EMBL/GenBank/DDBJ whole genome shotgun (WGS) entry which is preliminary data.</text>
</comment>
<dbReference type="InterPro" id="IPR029071">
    <property type="entry name" value="Ubiquitin-like_domsf"/>
</dbReference>
<keyword evidence="6" id="KW-1185">Reference proteome</keyword>
<dbReference type="RefSeq" id="XP_047772937.1">
    <property type="nucleotide sequence ID" value="XM_047925303.1"/>
</dbReference>
<reference evidence="5 6" key="1">
    <citation type="journal article" date="2021" name="Environ. Microbiol.">
        <title>Gene family expansions and transcriptome signatures uncover fungal adaptations to wood decay.</title>
        <authorList>
            <person name="Hage H."/>
            <person name="Miyauchi S."/>
            <person name="Viragh M."/>
            <person name="Drula E."/>
            <person name="Min B."/>
            <person name="Chaduli D."/>
            <person name="Navarro D."/>
            <person name="Favel A."/>
            <person name="Norest M."/>
            <person name="Lesage-Meessen L."/>
            <person name="Balint B."/>
            <person name="Merenyi Z."/>
            <person name="de Eugenio L."/>
            <person name="Morin E."/>
            <person name="Martinez A.T."/>
            <person name="Baldrian P."/>
            <person name="Stursova M."/>
            <person name="Martinez M.J."/>
            <person name="Novotny C."/>
            <person name="Magnuson J.K."/>
            <person name="Spatafora J.W."/>
            <person name="Maurice S."/>
            <person name="Pangilinan J."/>
            <person name="Andreopoulos W."/>
            <person name="LaButti K."/>
            <person name="Hundley H."/>
            <person name="Na H."/>
            <person name="Kuo A."/>
            <person name="Barry K."/>
            <person name="Lipzen A."/>
            <person name="Henrissat B."/>
            <person name="Riley R."/>
            <person name="Ahrendt S."/>
            <person name="Nagy L.G."/>
            <person name="Grigoriev I.V."/>
            <person name="Martin F."/>
            <person name="Rosso M.N."/>
        </authorList>
    </citation>
    <scope>NUCLEOTIDE SEQUENCE [LARGE SCALE GENOMIC DNA]</scope>
    <source>
        <strain evidence="5 6">CIRM-BRFM 1785</strain>
    </source>
</reference>
<proteinExistence type="predicted"/>
<dbReference type="GeneID" id="72006035"/>
<dbReference type="InterPro" id="IPR013083">
    <property type="entry name" value="Znf_RING/FYVE/PHD"/>
</dbReference>
<dbReference type="InterPro" id="IPR019956">
    <property type="entry name" value="Ubiquitin_dom"/>
</dbReference>
<evidence type="ECO:0000259" key="4">
    <source>
        <dbReference type="PROSITE" id="PS50053"/>
    </source>
</evidence>
<dbReference type="InterPro" id="IPR050158">
    <property type="entry name" value="Ubiquitin_ubiquitin-like"/>
</dbReference>
<gene>
    <name evidence="5" type="ORF">C8Q71DRAFT_790367</name>
</gene>
<dbReference type="PROSITE" id="PS50053">
    <property type="entry name" value="UBIQUITIN_2"/>
    <property type="match status" value="1"/>
</dbReference>
<dbReference type="EMBL" id="JADCUA010000038">
    <property type="protein sequence ID" value="KAH9829463.1"/>
    <property type="molecule type" value="Genomic_DNA"/>
</dbReference>
<feature type="domain" description="Ubiquitin-like" evidence="4">
    <location>
        <begin position="356"/>
        <end position="433"/>
    </location>
</feature>
<sequence>MSCVMSPHTISPPAMIGADVLVGTAKLRFDELELPVTFEQLARRIVERGYPAPHQVICRPGSHALEITEGPSMFTPRKGGKINIKQPFIHYYHKVYLPAIRGLTGDRSKEKSLHHISESQVKRDQTMIGVGGVNIQFQRTIRVPDNNKVQALPPNMGAFEVYNVADFADRLPKSVVSKGGVFIAMYQREAMWISFSHPYGTGQHHAVKVSVGGVNALTGKPQDMYSEGHQDYLAINNNSGQLWLDGICTAPGIVQQFVAMPLGHGYTVEGQVTGKEDVGGMQLDVFNKYATPVIFKCNGKNLNLFNSPEHEGLRLKESLSMDADTNISETLGQWNSSLKHASFTAGSSIQVTACDREIYVKTLTGKTITIPYHWQNNLTVGGLKAVLQRREGIPPDQQRLIFAGRLLEDGRQLSDYNIQKESTIHLCQPLRGGGDCDAIAGFAAGGRISQKINRDTLPPSAYDGTAPTRLHITVINAAYFSAMTGLPAPSTPVTTSIYLQNKLPWFTFYDERVPSAKMNFDANPLSNVKSVATLDAERDRQRNAKPSLECVFCAYGKAAVILHPCRHTLCEDCASGLGEDVCPARGCPTTVDWHERLVDESNVGLEAGSYEDCVIHLKRYAQSEKVASFILRENAVSRLSGDGGGR</sequence>
<dbReference type="PROSITE" id="PS00518">
    <property type="entry name" value="ZF_RING_1"/>
    <property type="match status" value="1"/>
</dbReference>
<dbReference type="Proteomes" id="UP000814176">
    <property type="component" value="Unassembled WGS sequence"/>
</dbReference>
<dbReference type="SUPFAM" id="SSF54236">
    <property type="entry name" value="Ubiquitin-like"/>
    <property type="match status" value="1"/>
</dbReference>
<dbReference type="InterPro" id="IPR000626">
    <property type="entry name" value="Ubiquitin-like_dom"/>
</dbReference>
<keyword evidence="2" id="KW-0863">Zinc-finger</keyword>
<evidence type="ECO:0000313" key="5">
    <source>
        <dbReference type="EMBL" id="KAH9829463.1"/>
    </source>
</evidence>
<protein>
    <recommendedName>
        <fullName evidence="4">Ubiquitin-like domain-containing protein</fullName>
    </recommendedName>
</protein>
<evidence type="ECO:0000256" key="2">
    <source>
        <dbReference type="ARBA" id="ARBA00022771"/>
    </source>
</evidence>
<keyword evidence="3" id="KW-0862">Zinc</keyword>